<comment type="subcellular location">
    <subcellularLocation>
        <location evidence="1">Cytoplasm</location>
    </subcellularLocation>
</comment>
<gene>
    <name evidence="2" type="ORF">C8D99_11557</name>
</gene>
<dbReference type="InterPro" id="IPR006472">
    <property type="entry name" value="Citrate_lyase_asu"/>
</dbReference>
<dbReference type="AlphaFoldDB" id="A0A4R8M3L6"/>
<comment type="catalytic activity">
    <reaction evidence="1">
        <text>citrate = oxaloacetate + acetate</text>
        <dbReference type="Rhea" id="RHEA:10760"/>
        <dbReference type="ChEBI" id="CHEBI:16452"/>
        <dbReference type="ChEBI" id="CHEBI:16947"/>
        <dbReference type="ChEBI" id="CHEBI:30089"/>
        <dbReference type="EC" id="4.1.3.6"/>
    </reaction>
</comment>
<proteinExistence type="predicted"/>
<keyword evidence="1" id="KW-0963">Cytoplasm</keyword>
<dbReference type="GO" id="GO:0006084">
    <property type="term" value="P:acetyl-CoA metabolic process"/>
    <property type="evidence" value="ECO:0007669"/>
    <property type="project" value="UniProtKB-UniRule"/>
</dbReference>
<comment type="catalytic activity">
    <reaction evidence="1">
        <text>citrate + acetyl-CoA = (3S)-citryl-CoA + acetate</text>
        <dbReference type="Rhea" id="RHEA:19405"/>
        <dbReference type="ChEBI" id="CHEBI:16947"/>
        <dbReference type="ChEBI" id="CHEBI:30089"/>
        <dbReference type="ChEBI" id="CHEBI:57288"/>
        <dbReference type="ChEBI" id="CHEBI:57321"/>
        <dbReference type="EC" id="2.8.3.10"/>
    </reaction>
</comment>
<reference evidence="2 3" key="1">
    <citation type="submission" date="2019-03" db="EMBL/GenBank/DDBJ databases">
        <title>Genomic Encyclopedia of Type Strains, Phase IV (KMG-IV): sequencing the most valuable type-strain genomes for metagenomic binning, comparative biology and taxonomic classification.</title>
        <authorList>
            <person name="Goeker M."/>
        </authorList>
    </citation>
    <scope>NUCLEOTIDE SEQUENCE [LARGE SCALE GENOMIC DNA]</scope>
    <source>
        <strain evidence="2 3">DSM 25964</strain>
    </source>
</reference>
<dbReference type="GO" id="GO:0008815">
    <property type="term" value="F:citrate (pro-3S)-lyase activity"/>
    <property type="evidence" value="ECO:0007669"/>
    <property type="project" value="UniProtKB-UniRule"/>
</dbReference>
<protein>
    <recommendedName>
        <fullName evidence="1">Citrate lyase alpha chain</fullName>
        <shortName evidence="1">Citrase alpha chain</shortName>
        <ecNumber evidence="1">2.8.3.10</ecNumber>
        <ecNumber evidence="1">4.1.3.6</ecNumber>
    </recommendedName>
    <alternativeName>
        <fullName evidence="1">Citrate (pro-3S)-lyase alpha chain</fullName>
    </alternativeName>
    <alternativeName>
        <fullName evidence="1">Citrate CoA-transferase subunit</fullName>
    </alternativeName>
</protein>
<evidence type="ECO:0000313" key="3">
    <source>
        <dbReference type="Proteomes" id="UP000295066"/>
    </source>
</evidence>
<organism evidence="2 3">
    <name type="scientific">Aminivibrio pyruvatiphilus</name>
    <dbReference type="NCBI Taxonomy" id="1005740"/>
    <lineage>
        <taxon>Bacteria</taxon>
        <taxon>Thermotogati</taxon>
        <taxon>Synergistota</taxon>
        <taxon>Synergistia</taxon>
        <taxon>Synergistales</taxon>
        <taxon>Aminobacteriaceae</taxon>
        <taxon>Aminivibrio</taxon>
    </lineage>
</organism>
<evidence type="ECO:0000256" key="1">
    <source>
        <dbReference type="PIRNR" id="PIRNR009451"/>
    </source>
</evidence>
<dbReference type="PIRSF" id="PIRSF009451">
    <property type="entry name" value="Citrt_lyas_alpha"/>
    <property type="match status" value="1"/>
</dbReference>
<dbReference type="EC" id="4.1.3.6" evidence="1"/>
<comment type="caution">
    <text evidence="2">The sequence shown here is derived from an EMBL/GenBank/DDBJ whole genome shotgun (WGS) entry which is preliminary data.</text>
</comment>
<accession>A0A4R8M3L6</accession>
<dbReference type="Gene3D" id="3.40.1080.10">
    <property type="entry name" value="Glutaconate Coenzyme A-transferase"/>
    <property type="match status" value="2"/>
</dbReference>
<dbReference type="InterPro" id="IPR037171">
    <property type="entry name" value="NagB/RpiA_transferase-like"/>
</dbReference>
<dbReference type="GO" id="GO:0005737">
    <property type="term" value="C:cytoplasm"/>
    <property type="evidence" value="ECO:0007669"/>
    <property type="project" value="UniProtKB-SubCell"/>
</dbReference>
<name>A0A4R8M3L6_9BACT</name>
<dbReference type="Pfam" id="PF04223">
    <property type="entry name" value="CitF"/>
    <property type="match status" value="1"/>
</dbReference>
<dbReference type="NCBIfam" id="TIGR01584">
    <property type="entry name" value="citF"/>
    <property type="match status" value="1"/>
</dbReference>
<dbReference type="PANTHER" id="PTHR40596">
    <property type="entry name" value="CITRATE LYASE ALPHA CHAIN"/>
    <property type="match status" value="1"/>
</dbReference>
<sequence>MHSGRKVTAMNMDADSRKTFFFTGGSKDIPCVRKKREKGKIVASLEEAFRLAEVRDGMTVSFHHHLRDGDLVVNMALDVLADMGIRDLVLAPSALFPVHESLLRHVRSGVIRSIEGSVNGPVGRAASEGLFPSPVILRSHGGRVRAMQADELHVDVAVLAAPAADAMGNLSGISGPSACGSLGYAFTDAQYADRVIAVTDNLVPYPAVPFSIPQTLVDWVVPVESIGVPEKIVSGTLRVTRDPLRLIIAEQVAKVVEESGLFTSGFSMQAGAGGISLAASAFIRERMKAAGIRGSFISGGITGQSVEMLEEGLFESLLDVQSFDLEAVASLASNRGHAEMSASFYANTASKGCVVDMLDVAVLGATQVDTDFNVNVNTESDGVLLHGIGGHMDTAAGAAVTVVVTPLFRGRMPMVVDRVLTVTTPGETVDVVVTERGVAVNPRRKDLLENLRGKGIPLMEIGDLKKMAEEFTGIPKTPSFGEKIIGIVEYRDGTVIDTIRQRL</sequence>
<dbReference type="GO" id="GO:0008814">
    <property type="term" value="F:citrate CoA-transferase activity"/>
    <property type="evidence" value="ECO:0007669"/>
    <property type="project" value="UniProtKB-UniRule"/>
</dbReference>
<evidence type="ECO:0000313" key="2">
    <source>
        <dbReference type="EMBL" id="TDY58039.1"/>
    </source>
</evidence>
<keyword evidence="1 2" id="KW-0808">Transferase</keyword>
<dbReference type="EC" id="2.8.3.10" evidence="1"/>
<keyword evidence="1 2" id="KW-0456">Lyase</keyword>
<dbReference type="GO" id="GO:0009346">
    <property type="term" value="C:ATP-independent citrate lyase complex"/>
    <property type="evidence" value="ECO:0007669"/>
    <property type="project" value="UniProtKB-UniRule"/>
</dbReference>
<dbReference type="EMBL" id="SORI01000015">
    <property type="protein sequence ID" value="TDY58039.1"/>
    <property type="molecule type" value="Genomic_DNA"/>
</dbReference>
<dbReference type="SUPFAM" id="SSF100950">
    <property type="entry name" value="NagB/RpiA/CoA transferase-like"/>
    <property type="match status" value="2"/>
</dbReference>
<dbReference type="PANTHER" id="PTHR40596:SF1">
    <property type="entry name" value="CITRATE LYASE ALPHA CHAIN"/>
    <property type="match status" value="1"/>
</dbReference>
<dbReference type="OrthoDB" id="9767643at2"/>
<keyword evidence="3" id="KW-1185">Reference proteome</keyword>
<dbReference type="Proteomes" id="UP000295066">
    <property type="component" value="Unassembled WGS sequence"/>
</dbReference>